<dbReference type="RefSeq" id="WP_149851107.1">
    <property type="nucleotide sequence ID" value="NZ_VUOB01000035.1"/>
</dbReference>
<dbReference type="PANTHER" id="PTHR43124:SF3">
    <property type="entry name" value="CHLORAMPHENICOL EFFLUX PUMP RV0191"/>
    <property type="match status" value="1"/>
</dbReference>
<dbReference type="PROSITE" id="PS50850">
    <property type="entry name" value="MFS"/>
    <property type="match status" value="1"/>
</dbReference>
<keyword evidence="3 6" id="KW-0812">Transmembrane</keyword>
<organism evidence="8 9">
    <name type="scientific">Solihabitans fulvus</name>
    <dbReference type="NCBI Taxonomy" id="1892852"/>
    <lineage>
        <taxon>Bacteria</taxon>
        <taxon>Bacillati</taxon>
        <taxon>Actinomycetota</taxon>
        <taxon>Actinomycetes</taxon>
        <taxon>Pseudonocardiales</taxon>
        <taxon>Pseudonocardiaceae</taxon>
        <taxon>Solihabitans</taxon>
    </lineage>
</organism>
<protein>
    <submittedName>
        <fullName evidence="8">MFS transporter</fullName>
    </submittedName>
</protein>
<feature type="domain" description="Major facilitator superfamily (MFS) profile" evidence="7">
    <location>
        <begin position="18"/>
        <end position="390"/>
    </location>
</feature>
<feature type="transmembrane region" description="Helical" evidence="6">
    <location>
        <begin position="252"/>
        <end position="273"/>
    </location>
</feature>
<dbReference type="Gene3D" id="1.20.1250.20">
    <property type="entry name" value="MFS general substrate transporter like domains"/>
    <property type="match status" value="1"/>
</dbReference>
<name>A0A5B2XBU2_9PSEU</name>
<dbReference type="InterPro" id="IPR050189">
    <property type="entry name" value="MFS_Efflux_Transporters"/>
</dbReference>
<dbReference type="Pfam" id="PF07690">
    <property type="entry name" value="MFS_1"/>
    <property type="match status" value="1"/>
</dbReference>
<dbReference type="AlphaFoldDB" id="A0A5B2XBU2"/>
<evidence type="ECO:0000259" key="7">
    <source>
        <dbReference type="PROSITE" id="PS50850"/>
    </source>
</evidence>
<feature type="transmembrane region" description="Helical" evidence="6">
    <location>
        <begin position="304"/>
        <end position="329"/>
    </location>
</feature>
<dbReference type="EMBL" id="VUOB01000035">
    <property type="protein sequence ID" value="KAA2260645.1"/>
    <property type="molecule type" value="Genomic_DNA"/>
</dbReference>
<dbReference type="SUPFAM" id="SSF103473">
    <property type="entry name" value="MFS general substrate transporter"/>
    <property type="match status" value="1"/>
</dbReference>
<feature type="transmembrane region" description="Helical" evidence="6">
    <location>
        <begin position="173"/>
        <end position="192"/>
    </location>
</feature>
<feature type="transmembrane region" description="Helical" evidence="6">
    <location>
        <begin position="53"/>
        <end position="72"/>
    </location>
</feature>
<dbReference type="InterPro" id="IPR036259">
    <property type="entry name" value="MFS_trans_sf"/>
</dbReference>
<feature type="transmembrane region" description="Helical" evidence="6">
    <location>
        <begin position="366"/>
        <end position="386"/>
    </location>
</feature>
<dbReference type="Proteomes" id="UP000323454">
    <property type="component" value="Unassembled WGS sequence"/>
</dbReference>
<evidence type="ECO:0000256" key="6">
    <source>
        <dbReference type="SAM" id="Phobius"/>
    </source>
</evidence>
<dbReference type="GO" id="GO:0005886">
    <property type="term" value="C:plasma membrane"/>
    <property type="evidence" value="ECO:0007669"/>
    <property type="project" value="UniProtKB-SubCell"/>
</dbReference>
<evidence type="ECO:0000256" key="2">
    <source>
        <dbReference type="ARBA" id="ARBA00022475"/>
    </source>
</evidence>
<keyword evidence="2" id="KW-1003">Cell membrane</keyword>
<dbReference type="GO" id="GO:0022857">
    <property type="term" value="F:transmembrane transporter activity"/>
    <property type="evidence" value="ECO:0007669"/>
    <property type="project" value="InterPro"/>
</dbReference>
<gene>
    <name evidence="8" type="ORF">F0L68_19800</name>
</gene>
<dbReference type="InterPro" id="IPR011701">
    <property type="entry name" value="MFS"/>
</dbReference>
<feature type="transmembrane region" description="Helical" evidence="6">
    <location>
        <begin position="107"/>
        <end position="129"/>
    </location>
</feature>
<feature type="transmembrane region" description="Helical" evidence="6">
    <location>
        <begin position="280"/>
        <end position="298"/>
    </location>
</feature>
<evidence type="ECO:0000256" key="5">
    <source>
        <dbReference type="ARBA" id="ARBA00023136"/>
    </source>
</evidence>
<evidence type="ECO:0000256" key="1">
    <source>
        <dbReference type="ARBA" id="ARBA00004651"/>
    </source>
</evidence>
<feature type="transmembrane region" description="Helical" evidence="6">
    <location>
        <begin position="84"/>
        <end position="101"/>
    </location>
</feature>
<dbReference type="OrthoDB" id="63984at2"/>
<evidence type="ECO:0000313" key="9">
    <source>
        <dbReference type="Proteomes" id="UP000323454"/>
    </source>
</evidence>
<keyword evidence="5 6" id="KW-0472">Membrane</keyword>
<proteinExistence type="predicted"/>
<evidence type="ECO:0000256" key="3">
    <source>
        <dbReference type="ARBA" id="ARBA00022692"/>
    </source>
</evidence>
<keyword evidence="4 6" id="KW-1133">Transmembrane helix</keyword>
<accession>A0A5B2XBU2</accession>
<keyword evidence="9" id="KW-1185">Reference proteome</keyword>
<feature type="transmembrane region" description="Helical" evidence="6">
    <location>
        <begin position="141"/>
        <end position="161"/>
    </location>
</feature>
<reference evidence="8 9" key="2">
    <citation type="submission" date="2019-09" db="EMBL/GenBank/DDBJ databases">
        <authorList>
            <person name="Jin C."/>
        </authorList>
    </citation>
    <scope>NUCLEOTIDE SEQUENCE [LARGE SCALE GENOMIC DNA]</scope>
    <source>
        <strain evidence="8 9">AN110305</strain>
    </source>
</reference>
<evidence type="ECO:0000313" key="8">
    <source>
        <dbReference type="EMBL" id="KAA2260645.1"/>
    </source>
</evidence>
<feature type="transmembrane region" description="Helical" evidence="6">
    <location>
        <begin position="20"/>
        <end position="41"/>
    </location>
</feature>
<feature type="transmembrane region" description="Helical" evidence="6">
    <location>
        <begin position="341"/>
        <end position="360"/>
    </location>
</feature>
<dbReference type="PANTHER" id="PTHR43124">
    <property type="entry name" value="PURINE EFFLUX PUMP PBUE"/>
    <property type="match status" value="1"/>
</dbReference>
<evidence type="ECO:0000256" key="4">
    <source>
        <dbReference type="ARBA" id="ARBA00022989"/>
    </source>
</evidence>
<comment type="caution">
    <text evidence="8">The sequence shown here is derived from an EMBL/GenBank/DDBJ whole genome shotgun (WGS) entry which is preliminary data.</text>
</comment>
<comment type="subcellular location">
    <subcellularLocation>
        <location evidence="1">Cell membrane</location>
        <topology evidence="1">Multi-pass membrane protein</topology>
    </subcellularLocation>
</comment>
<dbReference type="InterPro" id="IPR020846">
    <property type="entry name" value="MFS_dom"/>
</dbReference>
<feature type="transmembrane region" description="Helical" evidence="6">
    <location>
        <begin position="220"/>
        <end position="240"/>
    </location>
</feature>
<sequence>MTASTRAATAVVPRFRWQLALLVALAFAVPASLYLAIPIAGRIQDAFRTDAGTASWTGSAFGLAYAIGFLVCGPLSDRVGRRPILVLGTAATAVTTALVAVSPTMDWFIGLRAAQGLAASSFAPAALAYVAERAPAPRRPVALSLLTTGLLGAGIVGQLYGQVVAGHTPWQAAFWPVAICYAAATPLLWLVLARGRPATSAPWRAVYAAIAMLAGRRATAAVFLSASTVFGSFVGMYLVLESWLRSDHGFDTGGLLAVEALGGLGLVVSPVVNRLVGHGSLRRLAVAGYLSAATGLLVEQSGVLAAVIAGSVVFVGGISLIVPSLVGLLAELAPEARGAAVAANTFVLFLGASLAQLVFVRLSFHVTLGVLTVALVAGAAVVGRLARSRR</sequence>
<reference evidence="8 9" key="1">
    <citation type="submission" date="2019-09" db="EMBL/GenBank/DDBJ databases">
        <title>Goodfellowia gen. nov., a new genus of the Pseudonocardineae related to Actinoalloteichus, containing Goodfellowia coeruleoviolacea gen. nov., comb. nov. gen. nov., comb. nov.</title>
        <authorList>
            <person name="Labeda D."/>
        </authorList>
    </citation>
    <scope>NUCLEOTIDE SEQUENCE [LARGE SCALE GENOMIC DNA]</scope>
    <source>
        <strain evidence="8 9">AN110305</strain>
    </source>
</reference>